<reference evidence="3" key="1">
    <citation type="submission" date="2023-05" db="EMBL/GenBank/DDBJ databases">
        <title>Draft genome of Pseudofrankia sp. BMG5.37.</title>
        <authorList>
            <person name="Gtari M."/>
            <person name="Ghodhbane F."/>
            <person name="Sbissi I."/>
        </authorList>
    </citation>
    <scope>NUCLEOTIDE SEQUENCE [LARGE SCALE GENOMIC DNA]</scope>
    <source>
        <strain evidence="3">BMG 814</strain>
    </source>
</reference>
<protein>
    <submittedName>
        <fullName evidence="2">GNAT family N-acetyltransferase</fullName>
        <ecNumber evidence="2">2.3.1.-</ecNumber>
    </submittedName>
</protein>
<dbReference type="Proteomes" id="UP001233673">
    <property type="component" value="Unassembled WGS sequence"/>
</dbReference>
<feature type="domain" description="N-acetyltransferase" evidence="1">
    <location>
        <begin position="224"/>
        <end position="367"/>
    </location>
</feature>
<accession>A0ABT9IC24</accession>
<dbReference type="GO" id="GO:0016746">
    <property type="term" value="F:acyltransferase activity"/>
    <property type="evidence" value="ECO:0007669"/>
    <property type="project" value="UniProtKB-KW"/>
</dbReference>
<dbReference type="CDD" id="cd04301">
    <property type="entry name" value="NAT_SF"/>
    <property type="match status" value="1"/>
</dbReference>
<keyword evidence="3" id="KW-1185">Reference proteome</keyword>
<evidence type="ECO:0000259" key="1">
    <source>
        <dbReference type="PROSITE" id="PS51186"/>
    </source>
</evidence>
<dbReference type="Gene3D" id="3.20.170.20">
    <property type="entry name" value="Protein of unknown function DUF952"/>
    <property type="match status" value="1"/>
</dbReference>
<dbReference type="InterPro" id="IPR016181">
    <property type="entry name" value="Acyl_CoA_acyltransferase"/>
</dbReference>
<keyword evidence="2" id="KW-0012">Acyltransferase</keyword>
<dbReference type="PANTHER" id="PTHR34129">
    <property type="entry name" value="BLR1139 PROTEIN"/>
    <property type="match status" value="1"/>
</dbReference>
<gene>
    <name evidence="2" type="ORF">QOZ88_10745</name>
</gene>
<dbReference type="Pfam" id="PF06108">
    <property type="entry name" value="DUF952"/>
    <property type="match status" value="1"/>
</dbReference>
<dbReference type="Gene3D" id="3.40.630.30">
    <property type="match status" value="1"/>
</dbReference>
<comment type="caution">
    <text evidence="2">The sequence shown here is derived from an EMBL/GenBank/DDBJ whole genome shotgun (WGS) entry which is preliminary data.</text>
</comment>
<sequence>MTDDVLLHLVEPAAWRAALSAGSIAPAPEGFVHLSAPGQVHLPAQRLFPGRRDLALLVIDPARLPDPVRWEPGHPDDPAGSRFPHLYGPLPTSSVVAVLPYRPPTPAELPAPGDALARAVALYTSVPVRRAVGVGDVPGGVAVLDPDFPHSRDNNRLVLTRPVTAAAVETAAEEVGGNAGWPHLAALLTWPGAGTVAAELATRGWTAEELVLMGRPTALPVPGTTVRAEVVDQREVQDLWDRGWRRDLASLGDRLEPVARQLVGREQLNDRVVAVTDVVVREHGRVVAAAQLRVDGATAAVESVMTDPDVRGRGYGDAVLARVLELAAAAGCDLVVLEAAGEDWPRHWYARRGFTVLGSTWSVDRPA</sequence>
<dbReference type="EMBL" id="JASNFN010000011">
    <property type="protein sequence ID" value="MDP5183116.1"/>
    <property type="molecule type" value="Genomic_DNA"/>
</dbReference>
<dbReference type="PANTHER" id="PTHR34129:SF1">
    <property type="entry name" value="DUF952 DOMAIN-CONTAINING PROTEIN"/>
    <property type="match status" value="1"/>
</dbReference>
<keyword evidence="2" id="KW-0808">Transferase</keyword>
<dbReference type="SUPFAM" id="SSF56399">
    <property type="entry name" value="ADP-ribosylation"/>
    <property type="match status" value="1"/>
</dbReference>
<organism evidence="2 3">
    <name type="scientific">Blastococcus carthaginiensis</name>
    <dbReference type="NCBI Taxonomy" id="3050034"/>
    <lineage>
        <taxon>Bacteria</taxon>
        <taxon>Bacillati</taxon>
        <taxon>Actinomycetota</taxon>
        <taxon>Actinomycetes</taxon>
        <taxon>Geodermatophilales</taxon>
        <taxon>Geodermatophilaceae</taxon>
        <taxon>Blastococcus</taxon>
    </lineage>
</organism>
<evidence type="ECO:0000313" key="3">
    <source>
        <dbReference type="Proteomes" id="UP001233673"/>
    </source>
</evidence>
<dbReference type="PROSITE" id="PS51186">
    <property type="entry name" value="GNAT"/>
    <property type="match status" value="1"/>
</dbReference>
<name>A0ABT9IC24_9ACTN</name>
<dbReference type="InterPro" id="IPR000182">
    <property type="entry name" value="GNAT_dom"/>
</dbReference>
<dbReference type="Pfam" id="PF00583">
    <property type="entry name" value="Acetyltransf_1"/>
    <property type="match status" value="1"/>
</dbReference>
<dbReference type="RefSeq" id="WP_305999771.1">
    <property type="nucleotide sequence ID" value="NZ_JASNFN010000011.1"/>
</dbReference>
<evidence type="ECO:0000313" key="2">
    <source>
        <dbReference type="EMBL" id="MDP5183116.1"/>
    </source>
</evidence>
<dbReference type="EC" id="2.3.1.-" evidence="2"/>
<dbReference type="SUPFAM" id="SSF55729">
    <property type="entry name" value="Acyl-CoA N-acyltransferases (Nat)"/>
    <property type="match status" value="1"/>
</dbReference>
<dbReference type="InterPro" id="IPR009297">
    <property type="entry name" value="DUF952"/>
</dbReference>
<proteinExistence type="predicted"/>